<dbReference type="PIRSF" id="PIRSF006593">
    <property type="entry name" value="UCP006593"/>
    <property type="match status" value="1"/>
</dbReference>
<dbReference type="Gene3D" id="1.10.285.20">
    <property type="entry name" value="Uncharacterised protein PF01937, DUF89, domain 2"/>
    <property type="match status" value="1"/>
</dbReference>
<dbReference type="Proteomes" id="UP001431776">
    <property type="component" value="Unassembled WGS sequence"/>
</dbReference>
<evidence type="ECO:0000313" key="2">
    <source>
        <dbReference type="EMBL" id="MDI6451501.1"/>
    </source>
</evidence>
<name>A0AAW6U7G9_9BACT</name>
<organism evidence="2 3">
    <name type="scientific">Anaerobaca lacustris</name>
    <dbReference type="NCBI Taxonomy" id="3044600"/>
    <lineage>
        <taxon>Bacteria</taxon>
        <taxon>Pseudomonadati</taxon>
        <taxon>Planctomycetota</taxon>
        <taxon>Phycisphaerae</taxon>
        <taxon>Sedimentisphaerales</taxon>
        <taxon>Anaerobacaceae</taxon>
        <taxon>Anaerobaca</taxon>
    </lineage>
</organism>
<comment type="caution">
    <text evidence="2">The sequence shown here is derived from an EMBL/GenBank/DDBJ whole genome shotgun (WGS) entry which is preliminary data.</text>
</comment>
<dbReference type="InterPro" id="IPR002791">
    <property type="entry name" value="ARMT1-like_metal-bd"/>
</dbReference>
<accession>A0AAW6U7G9</accession>
<keyword evidence="3" id="KW-1185">Reference proteome</keyword>
<evidence type="ECO:0000259" key="1">
    <source>
        <dbReference type="Pfam" id="PF01937"/>
    </source>
</evidence>
<dbReference type="AlphaFoldDB" id="A0AAW6U7G9"/>
<proteinExistence type="predicted"/>
<dbReference type="RefSeq" id="WP_349246908.1">
    <property type="nucleotide sequence ID" value="NZ_JASCXX010000038.1"/>
</dbReference>
<dbReference type="SUPFAM" id="SSF111321">
    <property type="entry name" value="AF1104-like"/>
    <property type="match status" value="1"/>
</dbReference>
<dbReference type="Pfam" id="PF01937">
    <property type="entry name" value="ARMT1-like_dom"/>
    <property type="match status" value="1"/>
</dbReference>
<dbReference type="Gene3D" id="3.40.50.10880">
    <property type="entry name" value="Uncharacterised protein PF01937, DUF89, domain 3"/>
    <property type="match status" value="1"/>
</dbReference>
<dbReference type="InterPro" id="IPR014444">
    <property type="entry name" value="PH1575-like"/>
</dbReference>
<dbReference type="InterPro" id="IPR036075">
    <property type="entry name" value="ARMT-1-like_metal-bd_sf"/>
</dbReference>
<dbReference type="EMBL" id="JASCXX010000038">
    <property type="protein sequence ID" value="MDI6451501.1"/>
    <property type="molecule type" value="Genomic_DNA"/>
</dbReference>
<sequence length="302" mass="33244">MQTYLDCFPCFVRQALDAARFATDDEQVHVRVVQEVLHLAARMDTHQPPPVIGQHVHRLIRNITEKEDPYYEQKHRSNELALRLYGELEQDVAGAADPLEAAVRLAIAGNILDFGVNSALDYAQAEQIINAALDAEFDGSELSAFSDAVAQARDILYLGDNAGEVVFDRVLLERLPYDKVTFVVKGSPVINDATMADAEAAGLTDLVEVITNGSDGPGTILETCSPQFRERFGQADLIIAKGQGNYESLSEVQKSIFFILKAKCPVIARDLGCTIGEMILRRNAKFGIGFIAEDEETTHARF</sequence>
<reference evidence="2" key="1">
    <citation type="submission" date="2023-05" db="EMBL/GenBank/DDBJ databases">
        <title>Anaerotaeda fermentans gen. nov., sp. nov., a novel anaerobic planctomycete of the new family within the order Sedimentisphaerales isolated from Taman Peninsula, Russia.</title>
        <authorList>
            <person name="Khomyakova M.A."/>
            <person name="Merkel A.Y."/>
            <person name="Slobodkin A.I."/>
        </authorList>
    </citation>
    <scope>NUCLEOTIDE SEQUENCE</scope>
    <source>
        <strain evidence="2">M17dextr</strain>
    </source>
</reference>
<evidence type="ECO:0000313" key="3">
    <source>
        <dbReference type="Proteomes" id="UP001431776"/>
    </source>
</evidence>
<dbReference type="Gene3D" id="1.10.8.380">
    <property type="entry name" value="Uncharacterised protein PF01937, DUF89, domain 1"/>
    <property type="match status" value="1"/>
</dbReference>
<feature type="domain" description="Damage-control phosphatase ARMT1-like metal-binding" evidence="1">
    <location>
        <begin position="4"/>
        <end position="278"/>
    </location>
</feature>
<protein>
    <submittedName>
        <fullName evidence="2">ARMT1-like domain-containing protein</fullName>
    </submittedName>
</protein>
<gene>
    <name evidence="2" type="ORF">QJ522_20740</name>
</gene>